<gene>
    <name evidence="2" type="ORF">HAX54_011171</name>
</gene>
<proteinExistence type="predicted"/>
<dbReference type="EMBL" id="JACEIK010001631">
    <property type="protein sequence ID" value="MCD7470933.1"/>
    <property type="molecule type" value="Genomic_DNA"/>
</dbReference>
<reference evidence="2 3" key="1">
    <citation type="journal article" date="2021" name="BMC Genomics">
        <title>Datura genome reveals duplications of psychoactive alkaloid biosynthetic genes and high mutation rate following tissue culture.</title>
        <authorList>
            <person name="Rajewski A."/>
            <person name="Carter-House D."/>
            <person name="Stajich J."/>
            <person name="Litt A."/>
        </authorList>
    </citation>
    <scope>NUCLEOTIDE SEQUENCE [LARGE SCALE GENOMIC DNA]</scope>
    <source>
        <strain evidence="2">AR-01</strain>
    </source>
</reference>
<name>A0ABS8TIA3_DATST</name>
<comment type="caution">
    <text evidence="2">The sequence shown here is derived from an EMBL/GenBank/DDBJ whole genome shotgun (WGS) entry which is preliminary data.</text>
</comment>
<feature type="region of interest" description="Disordered" evidence="1">
    <location>
        <begin position="214"/>
        <end position="245"/>
    </location>
</feature>
<organism evidence="2 3">
    <name type="scientific">Datura stramonium</name>
    <name type="common">Jimsonweed</name>
    <name type="synonym">Common thornapple</name>
    <dbReference type="NCBI Taxonomy" id="4076"/>
    <lineage>
        <taxon>Eukaryota</taxon>
        <taxon>Viridiplantae</taxon>
        <taxon>Streptophyta</taxon>
        <taxon>Embryophyta</taxon>
        <taxon>Tracheophyta</taxon>
        <taxon>Spermatophyta</taxon>
        <taxon>Magnoliopsida</taxon>
        <taxon>eudicotyledons</taxon>
        <taxon>Gunneridae</taxon>
        <taxon>Pentapetalae</taxon>
        <taxon>asterids</taxon>
        <taxon>lamiids</taxon>
        <taxon>Solanales</taxon>
        <taxon>Solanaceae</taxon>
        <taxon>Solanoideae</taxon>
        <taxon>Datureae</taxon>
        <taxon>Datura</taxon>
    </lineage>
</organism>
<evidence type="ECO:0000313" key="2">
    <source>
        <dbReference type="EMBL" id="MCD7470933.1"/>
    </source>
</evidence>
<evidence type="ECO:0000256" key="1">
    <source>
        <dbReference type="SAM" id="MobiDB-lite"/>
    </source>
</evidence>
<dbReference type="Proteomes" id="UP000823775">
    <property type="component" value="Unassembled WGS sequence"/>
</dbReference>
<sequence>MKEFYIAFKEKRVIHAEAQFDVESFKTACPDIYYQIGMRYWGPFTILVDPYLTKLVWEFYASYRARQQLVKHRGCTEAFSCLASVWVRGQEANNVITLATKIDKEAPVMKRAKYTGNMTPPSPSASTHTTAPLHTTEFHNSPPPDLLNIAQRAKIHENQLVQLVKAISSMIQSAIKKALHPAKDKLASLFSIVDVLESEVGTLKQEVAALTASPSISQPNPCEHEAVPEAPRSPPDDWWVGYGSD</sequence>
<accession>A0ABS8TIA3</accession>
<evidence type="ECO:0000313" key="3">
    <source>
        <dbReference type="Proteomes" id="UP000823775"/>
    </source>
</evidence>
<protein>
    <submittedName>
        <fullName evidence="2">Uncharacterized protein</fullName>
    </submittedName>
</protein>
<keyword evidence="3" id="KW-1185">Reference proteome</keyword>